<dbReference type="EMBL" id="FNHP01000005">
    <property type="protein sequence ID" value="SDM36263.1"/>
    <property type="molecule type" value="Genomic_DNA"/>
</dbReference>
<name>A0A1G9SL76_9BURK</name>
<dbReference type="SUPFAM" id="SSF51735">
    <property type="entry name" value="NAD(P)-binding Rossmann-fold domains"/>
    <property type="match status" value="1"/>
</dbReference>
<dbReference type="GO" id="GO:0004665">
    <property type="term" value="F:prephenate dehydrogenase (NADP+) activity"/>
    <property type="evidence" value="ECO:0007669"/>
    <property type="project" value="InterPro"/>
</dbReference>
<dbReference type="Pfam" id="PF02153">
    <property type="entry name" value="PDH_N"/>
    <property type="match status" value="1"/>
</dbReference>
<feature type="domain" description="Prephenate/arogenate dehydrogenase" evidence="2">
    <location>
        <begin position="3"/>
        <end position="291"/>
    </location>
</feature>
<dbReference type="GO" id="GO:0008977">
    <property type="term" value="F:prephenate dehydrogenase (NAD+) activity"/>
    <property type="evidence" value="ECO:0007669"/>
    <property type="project" value="InterPro"/>
</dbReference>
<evidence type="ECO:0000256" key="1">
    <source>
        <dbReference type="ARBA" id="ARBA00023002"/>
    </source>
</evidence>
<dbReference type="OrthoDB" id="9809920at2"/>
<dbReference type="AlphaFoldDB" id="A0A1G9SL76"/>
<dbReference type="Pfam" id="PF20463">
    <property type="entry name" value="PDH_C"/>
    <property type="match status" value="1"/>
</dbReference>
<dbReference type="PROSITE" id="PS51176">
    <property type="entry name" value="PDH_ADH"/>
    <property type="match status" value="1"/>
</dbReference>
<dbReference type="PANTHER" id="PTHR21363">
    <property type="entry name" value="PREPHENATE DEHYDROGENASE"/>
    <property type="match status" value="1"/>
</dbReference>
<dbReference type="InterPro" id="IPR003099">
    <property type="entry name" value="Prephen_DH"/>
</dbReference>
<protein>
    <submittedName>
        <fullName evidence="3">Prephenate dehydrogenase</fullName>
    </submittedName>
</protein>
<dbReference type="SUPFAM" id="SSF48179">
    <property type="entry name" value="6-phosphogluconate dehydrogenase C-terminal domain-like"/>
    <property type="match status" value="1"/>
</dbReference>
<dbReference type="Gene3D" id="3.40.50.720">
    <property type="entry name" value="NAD(P)-binding Rossmann-like Domain"/>
    <property type="match status" value="1"/>
</dbReference>
<dbReference type="PANTHER" id="PTHR21363:SF0">
    <property type="entry name" value="PREPHENATE DEHYDROGENASE [NADP(+)]"/>
    <property type="match status" value="1"/>
</dbReference>
<dbReference type="InterPro" id="IPR050812">
    <property type="entry name" value="Preph/Arog_dehydrog"/>
</dbReference>
<evidence type="ECO:0000313" key="4">
    <source>
        <dbReference type="Proteomes" id="UP000198552"/>
    </source>
</evidence>
<dbReference type="RefSeq" id="WP_091569820.1">
    <property type="nucleotide sequence ID" value="NZ_FNHP01000005.1"/>
</dbReference>
<dbReference type="InterPro" id="IPR036291">
    <property type="entry name" value="NAD(P)-bd_dom_sf"/>
</dbReference>
<dbReference type="STRING" id="1527607.SAMN05428957_10517"/>
<gene>
    <name evidence="3" type="ORF">SAMN05428957_10517</name>
</gene>
<sequence>MFEQLGLIGCGLMGGSFALACKRAGLVKRVVGYSKSPSTTERARQLGVIDVEAPSALLAVAGADVVLLAVPVAATEATLKAIRHLVTPTTLIMDVGSTKQDVVQAARDALRERVGSFVPAHPIAGREVAGVEHADAQLYQGAQVILTPTERTLTAQLQRARALWSALGCRVSSMAPEAHDAAFAAVSHLPHLLAFALMGAIQSQPDAERLLALAGPGFRDFTRIAAGDPALWRDVLLANREQVLAQSQQFAAALDMLQQAMRAGDGQLLHDLITLASTARARWRLGDYALPTDS</sequence>
<dbReference type="GO" id="GO:0070403">
    <property type="term" value="F:NAD+ binding"/>
    <property type="evidence" value="ECO:0007669"/>
    <property type="project" value="InterPro"/>
</dbReference>
<evidence type="ECO:0000313" key="3">
    <source>
        <dbReference type="EMBL" id="SDM36263.1"/>
    </source>
</evidence>
<dbReference type="InterPro" id="IPR046826">
    <property type="entry name" value="PDH_N"/>
</dbReference>
<accession>A0A1G9SL76</accession>
<dbReference type="GO" id="GO:0006571">
    <property type="term" value="P:tyrosine biosynthetic process"/>
    <property type="evidence" value="ECO:0007669"/>
    <property type="project" value="InterPro"/>
</dbReference>
<proteinExistence type="predicted"/>
<keyword evidence="4" id="KW-1185">Reference proteome</keyword>
<evidence type="ECO:0000259" key="2">
    <source>
        <dbReference type="PROSITE" id="PS51176"/>
    </source>
</evidence>
<dbReference type="InterPro" id="IPR008927">
    <property type="entry name" value="6-PGluconate_DH-like_C_sf"/>
</dbReference>
<dbReference type="Proteomes" id="UP000198552">
    <property type="component" value="Unassembled WGS sequence"/>
</dbReference>
<dbReference type="FunFam" id="3.40.50.720:FF:000208">
    <property type="entry name" value="Prephenate dehydrogenase"/>
    <property type="match status" value="1"/>
</dbReference>
<organism evidence="3 4">
    <name type="scientific">Oryzisolibacter propanilivorax</name>
    <dbReference type="NCBI Taxonomy" id="1527607"/>
    <lineage>
        <taxon>Bacteria</taxon>
        <taxon>Pseudomonadati</taxon>
        <taxon>Pseudomonadota</taxon>
        <taxon>Betaproteobacteria</taxon>
        <taxon>Burkholderiales</taxon>
        <taxon>Comamonadaceae</taxon>
        <taxon>Oryzisolibacter</taxon>
    </lineage>
</organism>
<dbReference type="InterPro" id="IPR046825">
    <property type="entry name" value="PDH_C"/>
</dbReference>
<dbReference type="Gene3D" id="1.10.3660.10">
    <property type="entry name" value="6-phosphogluconate dehydrogenase C-terminal like domain"/>
    <property type="match status" value="1"/>
</dbReference>
<reference evidence="4" key="1">
    <citation type="submission" date="2016-10" db="EMBL/GenBank/DDBJ databases">
        <authorList>
            <person name="Varghese N."/>
            <person name="Submissions S."/>
        </authorList>
    </citation>
    <scope>NUCLEOTIDE SEQUENCE [LARGE SCALE GENOMIC DNA]</scope>
    <source>
        <strain evidence="4">EPL6</strain>
    </source>
</reference>
<keyword evidence="1" id="KW-0560">Oxidoreductase</keyword>